<feature type="transmembrane region" description="Helical" evidence="14">
    <location>
        <begin position="227"/>
        <end position="253"/>
    </location>
</feature>
<feature type="domain" description="CFEM" evidence="15">
    <location>
        <begin position="39"/>
        <end position="100"/>
    </location>
</feature>
<comment type="similarity">
    <text evidence="4">Belongs to the RBT5 family.</text>
</comment>
<dbReference type="RefSeq" id="XP_001271231.1">
    <property type="nucleotide sequence ID" value="XM_001271230.1"/>
</dbReference>
<evidence type="ECO:0000256" key="8">
    <source>
        <dbReference type="ARBA" id="ARBA00022729"/>
    </source>
</evidence>
<evidence type="ECO:0000256" key="1">
    <source>
        <dbReference type="ARBA" id="ARBA00004167"/>
    </source>
</evidence>
<dbReference type="PANTHER" id="PTHR15549">
    <property type="entry name" value="PAIRED IMMUNOGLOBULIN-LIKE TYPE 2 RECEPTOR"/>
    <property type="match status" value="1"/>
</dbReference>
<keyword evidence="5" id="KW-0964">Secreted</keyword>
<dbReference type="eggNOG" id="ENOG502S2Z9">
    <property type="taxonomic scope" value="Eukaryota"/>
</dbReference>
<accession>A1CKY1</accession>
<feature type="region of interest" description="Disordered" evidence="13">
    <location>
        <begin position="273"/>
        <end position="318"/>
    </location>
</feature>
<dbReference type="GeneID" id="4703533"/>
<dbReference type="KEGG" id="act:ACLA_040210"/>
<dbReference type="InterPro" id="IPR008427">
    <property type="entry name" value="Extracellular_membr_CFEM_dom"/>
</dbReference>
<evidence type="ECO:0000256" key="10">
    <source>
        <dbReference type="ARBA" id="ARBA00023136"/>
    </source>
</evidence>
<evidence type="ECO:0000256" key="12">
    <source>
        <dbReference type="ARBA" id="ARBA00023288"/>
    </source>
</evidence>
<feature type="region of interest" description="Disordered" evidence="13">
    <location>
        <begin position="141"/>
        <end position="175"/>
    </location>
</feature>
<dbReference type="AlphaFoldDB" id="A1CKY1"/>
<evidence type="ECO:0000256" key="9">
    <source>
        <dbReference type="ARBA" id="ARBA00022989"/>
    </source>
</evidence>
<evidence type="ECO:0000256" key="11">
    <source>
        <dbReference type="ARBA" id="ARBA00023157"/>
    </source>
</evidence>
<gene>
    <name evidence="16" type="ORF">ACLA_040210</name>
</gene>
<keyword evidence="6" id="KW-0336">GPI-anchor</keyword>
<feature type="compositionally biased region" description="Low complexity" evidence="13">
    <location>
        <begin position="196"/>
        <end position="222"/>
    </location>
</feature>
<keyword evidence="11" id="KW-1015">Disulfide bond</keyword>
<evidence type="ECO:0000256" key="7">
    <source>
        <dbReference type="ARBA" id="ARBA00022692"/>
    </source>
</evidence>
<dbReference type="InterPro" id="IPR051694">
    <property type="entry name" value="Immunoregulatory_rcpt-like"/>
</dbReference>
<feature type="region of interest" description="Disordered" evidence="13">
    <location>
        <begin position="502"/>
        <end position="588"/>
    </location>
</feature>
<dbReference type="PANTHER" id="PTHR15549:SF30">
    <property type="entry name" value="MID2 DOMAIN-CONTAINING PROTEIN"/>
    <property type="match status" value="1"/>
</dbReference>
<feature type="compositionally biased region" description="Basic and acidic residues" evidence="13">
    <location>
        <begin position="703"/>
        <end position="712"/>
    </location>
</feature>
<evidence type="ECO:0000256" key="4">
    <source>
        <dbReference type="ARBA" id="ARBA00010031"/>
    </source>
</evidence>
<keyword evidence="12" id="KW-0449">Lipoprotein</keyword>
<evidence type="ECO:0000259" key="15">
    <source>
        <dbReference type="Pfam" id="PF05730"/>
    </source>
</evidence>
<dbReference type="OrthoDB" id="3946741at2759"/>
<evidence type="ECO:0000313" key="16">
    <source>
        <dbReference type="EMBL" id="EAW09805.1"/>
    </source>
</evidence>
<keyword evidence="6" id="KW-0325">Glycoprotein</keyword>
<evidence type="ECO:0000256" key="2">
    <source>
        <dbReference type="ARBA" id="ARBA00004589"/>
    </source>
</evidence>
<sequence>MFLPSIGETLIAISSLISPCVAHSSHKVRRIAPTASSALDSIPHCALKCVEAFIESDGLGSACASLDIGCLCRTNTQSGYTLGEAALRCNLSFCPMSVAESSHVYNICDTVPGAIPKTHATITATIMSTIYPTTGISTQTTTTTAETSSPTVIASPSVSTSSLPQSTSLSQSTPSTTSATFATFQTPLTLTHADPSFSSTTEKQSSSQTASGTATTTAEASGSSLNAAAVIGVSVTSGVSGFFILGVIIFFCCRRVRRRHQRIKNRDFFEIGGVMSEPPDFSQPLPRRPAEGPPDNPMSDATNQHSDSETARLMSPFKPTVRNPDVVVTTPDDYRFVYDTPDRIGFAVSTNSEFDASPSQASQRTISDLLPDKPNLYPEPLRWSIHKSRPASSNTLFEEEEAAKSRGSLGSANPYLGLTGGRSRLNNGHQYRQNPTMGLPSNPRAMLYGTEGARRVPPPKKSGQYGAKPVYANTGERVQFGQQAELCDDSRRNSRVRMPDQQDFAGNYWGNQNNGFGRPSPRGSMQRPVQGLGTTSPSLRDPGAGFETVNLNESSTPRRKSRHSGDFKPLTPVKEVRTPSGAAPRGEAQGYFNENATVQYPQMPFSAAVPPQEIVSRPRIVRRDDIKRVQIRKGKPQPQGLSTPYSPEDCWFTPSYDSGQRYSNGSKSRRLPVDNSYPVENMTSRVPARKPVSWGRKVTPSKRGSDLILRVD</sequence>
<dbReference type="HOGENOM" id="CLU_023741_0_0_1"/>
<evidence type="ECO:0000256" key="3">
    <source>
        <dbReference type="ARBA" id="ARBA00004613"/>
    </source>
</evidence>
<feature type="compositionally biased region" description="Polar residues" evidence="13">
    <location>
        <begin position="656"/>
        <end position="666"/>
    </location>
</feature>
<dbReference type="EMBL" id="DS027056">
    <property type="protein sequence ID" value="EAW09805.1"/>
    <property type="molecule type" value="Genomic_DNA"/>
</dbReference>
<dbReference type="GO" id="GO:0071944">
    <property type="term" value="C:cell periphery"/>
    <property type="evidence" value="ECO:0007669"/>
    <property type="project" value="UniProtKB-ARBA"/>
</dbReference>
<evidence type="ECO:0000256" key="6">
    <source>
        <dbReference type="ARBA" id="ARBA00022622"/>
    </source>
</evidence>
<protein>
    <recommendedName>
        <fullName evidence="15">CFEM domain-containing protein</fullName>
    </recommendedName>
</protein>
<feature type="region of interest" description="Disordered" evidence="13">
    <location>
        <begin position="394"/>
        <end position="414"/>
    </location>
</feature>
<dbReference type="GO" id="GO:0098552">
    <property type="term" value="C:side of membrane"/>
    <property type="evidence" value="ECO:0007669"/>
    <property type="project" value="UniProtKB-KW"/>
</dbReference>
<feature type="region of interest" description="Disordered" evidence="13">
    <location>
        <begin position="656"/>
        <end position="712"/>
    </location>
</feature>
<dbReference type="Proteomes" id="UP000006701">
    <property type="component" value="Unassembled WGS sequence"/>
</dbReference>
<keyword evidence="7 14" id="KW-0812">Transmembrane</keyword>
<evidence type="ECO:0000256" key="14">
    <source>
        <dbReference type="SAM" id="Phobius"/>
    </source>
</evidence>
<keyword evidence="8" id="KW-0732">Signal</keyword>
<keyword evidence="17" id="KW-1185">Reference proteome</keyword>
<dbReference type="GO" id="GO:0005576">
    <property type="term" value="C:extracellular region"/>
    <property type="evidence" value="ECO:0007669"/>
    <property type="project" value="UniProtKB-SubCell"/>
</dbReference>
<dbReference type="Pfam" id="PF05730">
    <property type="entry name" value="CFEM"/>
    <property type="match status" value="1"/>
</dbReference>
<keyword evidence="9 14" id="KW-1133">Transmembrane helix</keyword>
<dbReference type="OMA" id="CCKRWRR"/>
<evidence type="ECO:0000256" key="13">
    <source>
        <dbReference type="SAM" id="MobiDB-lite"/>
    </source>
</evidence>
<name>A1CKY1_ASPCL</name>
<feature type="region of interest" description="Disordered" evidence="13">
    <location>
        <begin position="193"/>
        <end position="222"/>
    </location>
</feature>
<dbReference type="VEuPathDB" id="FungiDB:ACLA_040210"/>
<comment type="subcellular location">
    <subcellularLocation>
        <location evidence="2">Membrane</location>
        <topology evidence="2">Lipid-anchor</topology>
        <topology evidence="2">GPI-anchor</topology>
    </subcellularLocation>
    <subcellularLocation>
        <location evidence="1">Membrane</location>
        <topology evidence="1">Single-pass membrane protein</topology>
    </subcellularLocation>
    <subcellularLocation>
        <location evidence="3">Secreted</location>
    </subcellularLocation>
</comment>
<evidence type="ECO:0000256" key="5">
    <source>
        <dbReference type="ARBA" id="ARBA00022525"/>
    </source>
</evidence>
<keyword evidence="10 14" id="KW-0472">Membrane</keyword>
<proteinExistence type="inferred from homology"/>
<evidence type="ECO:0000313" key="17">
    <source>
        <dbReference type="Proteomes" id="UP000006701"/>
    </source>
</evidence>
<organism evidence="16 17">
    <name type="scientific">Aspergillus clavatus (strain ATCC 1007 / CBS 513.65 / DSM 816 / NCTC 3887 / NRRL 1 / QM 1276 / 107)</name>
    <dbReference type="NCBI Taxonomy" id="344612"/>
    <lineage>
        <taxon>Eukaryota</taxon>
        <taxon>Fungi</taxon>
        <taxon>Dikarya</taxon>
        <taxon>Ascomycota</taxon>
        <taxon>Pezizomycotina</taxon>
        <taxon>Eurotiomycetes</taxon>
        <taxon>Eurotiomycetidae</taxon>
        <taxon>Eurotiales</taxon>
        <taxon>Aspergillaceae</taxon>
        <taxon>Aspergillus</taxon>
        <taxon>Aspergillus subgen. Fumigati</taxon>
    </lineage>
</organism>
<reference evidence="16 17" key="1">
    <citation type="journal article" date="2008" name="PLoS Genet.">
        <title>Genomic islands in the pathogenic filamentous fungus Aspergillus fumigatus.</title>
        <authorList>
            <person name="Fedorova N.D."/>
            <person name="Khaldi N."/>
            <person name="Joardar V.S."/>
            <person name="Maiti R."/>
            <person name="Amedeo P."/>
            <person name="Anderson M.J."/>
            <person name="Crabtree J."/>
            <person name="Silva J.C."/>
            <person name="Badger J.H."/>
            <person name="Albarraq A."/>
            <person name="Angiuoli S."/>
            <person name="Bussey H."/>
            <person name="Bowyer P."/>
            <person name="Cotty P.J."/>
            <person name="Dyer P.S."/>
            <person name="Egan A."/>
            <person name="Galens K."/>
            <person name="Fraser-Liggett C.M."/>
            <person name="Haas B.J."/>
            <person name="Inman J.M."/>
            <person name="Kent R."/>
            <person name="Lemieux S."/>
            <person name="Malavazi I."/>
            <person name="Orvis J."/>
            <person name="Roemer T."/>
            <person name="Ronning C.M."/>
            <person name="Sundaram J.P."/>
            <person name="Sutton G."/>
            <person name="Turner G."/>
            <person name="Venter J.C."/>
            <person name="White O.R."/>
            <person name="Whitty B.R."/>
            <person name="Youngman P."/>
            <person name="Wolfe K.H."/>
            <person name="Goldman G.H."/>
            <person name="Wortman J.R."/>
            <person name="Jiang B."/>
            <person name="Denning D.W."/>
            <person name="Nierman W.C."/>
        </authorList>
    </citation>
    <scope>NUCLEOTIDE SEQUENCE [LARGE SCALE GENOMIC DNA]</scope>
    <source>
        <strain evidence="17">ATCC 1007 / CBS 513.65 / DSM 816 / NCTC 3887 / NRRL 1</strain>
    </source>
</reference>